<keyword evidence="1" id="KW-0328">Glycosyltransferase</keyword>
<dbReference type="EMBL" id="CP073754">
    <property type="protein sequence ID" value="QWF70037.1"/>
    <property type="molecule type" value="Genomic_DNA"/>
</dbReference>
<evidence type="ECO:0000313" key="4">
    <source>
        <dbReference type="Proteomes" id="UP000676649"/>
    </source>
</evidence>
<dbReference type="RefSeq" id="WP_215580818.1">
    <property type="nucleotide sequence ID" value="NZ_CP073754.1"/>
</dbReference>
<dbReference type="CDD" id="cd03789">
    <property type="entry name" value="GT9_LPS_heptosyltransferase"/>
    <property type="match status" value="1"/>
</dbReference>
<proteinExistence type="predicted"/>
<dbReference type="SUPFAM" id="SSF53756">
    <property type="entry name" value="UDP-Glycosyltransferase/glycogen phosphorylase"/>
    <property type="match status" value="1"/>
</dbReference>
<gene>
    <name evidence="3" type="ORF">KEF85_11815</name>
</gene>
<dbReference type="InterPro" id="IPR002201">
    <property type="entry name" value="Glyco_trans_9"/>
</dbReference>
<name>A0A975R8I5_9GAMM</name>
<organism evidence="3 4">
    <name type="scientific">Methylomonas paludis</name>
    <dbReference type="NCBI Taxonomy" id="1173101"/>
    <lineage>
        <taxon>Bacteria</taxon>
        <taxon>Pseudomonadati</taxon>
        <taxon>Pseudomonadota</taxon>
        <taxon>Gammaproteobacteria</taxon>
        <taxon>Methylococcales</taxon>
        <taxon>Methylococcaceae</taxon>
        <taxon>Methylomonas</taxon>
    </lineage>
</organism>
<evidence type="ECO:0000256" key="2">
    <source>
        <dbReference type="ARBA" id="ARBA00022679"/>
    </source>
</evidence>
<dbReference type="GO" id="GO:0008713">
    <property type="term" value="F:ADP-heptose-lipopolysaccharide heptosyltransferase activity"/>
    <property type="evidence" value="ECO:0007669"/>
    <property type="project" value="TreeGrafter"/>
</dbReference>
<dbReference type="Proteomes" id="UP000676649">
    <property type="component" value="Chromosome"/>
</dbReference>
<dbReference type="Gene3D" id="3.40.50.2000">
    <property type="entry name" value="Glycogen Phosphorylase B"/>
    <property type="match status" value="2"/>
</dbReference>
<evidence type="ECO:0000313" key="3">
    <source>
        <dbReference type="EMBL" id="QWF70037.1"/>
    </source>
</evidence>
<accession>A0A975R8I5</accession>
<protein>
    <submittedName>
        <fullName evidence="3">Glycosyltransferase family 9 protein</fullName>
    </submittedName>
</protein>
<keyword evidence="4" id="KW-1185">Reference proteome</keyword>
<dbReference type="InterPro" id="IPR051199">
    <property type="entry name" value="LPS_LOS_Heptosyltrfase"/>
</dbReference>
<reference evidence="3" key="1">
    <citation type="submission" date="2021-04" db="EMBL/GenBank/DDBJ databases">
        <title>Draft genome sequence data of methanotrophic Methylovulum sp. strain S1L and Methylomonas sp. strain S2AM isolated from boreal lake water columns.</title>
        <authorList>
            <person name="Rissanen A.J."/>
            <person name="Mangayil R."/>
            <person name="Svenning M.M."/>
            <person name="Khanongnuch R."/>
        </authorList>
    </citation>
    <scope>NUCLEOTIDE SEQUENCE</scope>
    <source>
        <strain evidence="3">S2AM</strain>
    </source>
</reference>
<dbReference type="PANTHER" id="PTHR30160">
    <property type="entry name" value="TETRAACYLDISACCHARIDE 4'-KINASE-RELATED"/>
    <property type="match status" value="1"/>
</dbReference>
<dbReference type="KEGG" id="mpad:KEF85_11815"/>
<keyword evidence="2" id="KW-0808">Transferase</keyword>
<dbReference type="AlphaFoldDB" id="A0A975R8I5"/>
<dbReference type="GO" id="GO:0009244">
    <property type="term" value="P:lipopolysaccharide core region biosynthetic process"/>
    <property type="evidence" value="ECO:0007669"/>
    <property type="project" value="TreeGrafter"/>
</dbReference>
<sequence>MVAHQYNGNIIVFRIGSLGDTLVALPAFHLLRKQYPQSKIILLTNTPVDGGIKAAASHQILMGSGLVDQFIEYPHGRFSLPALMRVISEIRKLKPQEVVYLMPRRTKLQRFRDALFFFIAGIWRVRGLFVAESANTHHKLPGGEYYESEASRLIRSVGFDSNGLDQSLFSLVLQENERDTAKKILADISIPFIAISVGAKVPANDWGSDRWFDLLKKLAGSLPNSYALVCFGSKDEFERCESITSEWPGPVLNLCGALSPRESAAVLERAAIYVGHDSGPMHLASSVGIPCISIFAARNKPGVWFPYGNEENVFYRNVPCSNCKLSVCTEHQMICIYSIEPEEVAERIHQLLSAKL</sequence>
<evidence type="ECO:0000256" key="1">
    <source>
        <dbReference type="ARBA" id="ARBA00022676"/>
    </source>
</evidence>
<dbReference type="Pfam" id="PF01075">
    <property type="entry name" value="Glyco_transf_9"/>
    <property type="match status" value="1"/>
</dbReference>
<dbReference type="GO" id="GO:0005829">
    <property type="term" value="C:cytosol"/>
    <property type="evidence" value="ECO:0007669"/>
    <property type="project" value="TreeGrafter"/>
</dbReference>